<evidence type="ECO:0000256" key="4">
    <source>
        <dbReference type="ARBA" id="ARBA00005189"/>
    </source>
</evidence>
<accession>A0A369A2D3</accession>
<comment type="catalytic activity">
    <reaction evidence="1 18">
        <text>a 1,2-diacyl-sn-glycero-3-phosphate + CTP + H(+) = a CDP-1,2-diacyl-sn-glycerol + diphosphate</text>
        <dbReference type="Rhea" id="RHEA:16229"/>
        <dbReference type="ChEBI" id="CHEBI:15378"/>
        <dbReference type="ChEBI" id="CHEBI:33019"/>
        <dbReference type="ChEBI" id="CHEBI:37563"/>
        <dbReference type="ChEBI" id="CHEBI:58332"/>
        <dbReference type="ChEBI" id="CHEBI:58608"/>
        <dbReference type="EC" id="2.7.7.41"/>
    </reaction>
</comment>
<comment type="subcellular location">
    <subcellularLocation>
        <location evidence="2">Cell membrane</location>
        <topology evidence="2">Multi-pass membrane protein</topology>
    </subcellularLocation>
</comment>
<keyword evidence="9" id="KW-0444">Lipid biosynthesis</keyword>
<keyword evidence="8" id="KW-1003">Cell membrane</keyword>
<evidence type="ECO:0000256" key="8">
    <source>
        <dbReference type="ARBA" id="ARBA00022475"/>
    </source>
</evidence>
<dbReference type="GO" id="GO:0004605">
    <property type="term" value="F:phosphatidate cytidylyltransferase activity"/>
    <property type="evidence" value="ECO:0007669"/>
    <property type="project" value="UniProtKB-EC"/>
</dbReference>
<evidence type="ECO:0000256" key="2">
    <source>
        <dbReference type="ARBA" id="ARBA00004651"/>
    </source>
</evidence>
<evidence type="ECO:0000256" key="16">
    <source>
        <dbReference type="ARBA" id="ARBA00023209"/>
    </source>
</evidence>
<dbReference type="GO" id="GO:0005886">
    <property type="term" value="C:plasma membrane"/>
    <property type="evidence" value="ECO:0007669"/>
    <property type="project" value="UniProtKB-SubCell"/>
</dbReference>
<evidence type="ECO:0000256" key="10">
    <source>
        <dbReference type="ARBA" id="ARBA00022679"/>
    </source>
</evidence>
<evidence type="ECO:0000256" key="1">
    <source>
        <dbReference type="ARBA" id="ARBA00001698"/>
    </source>
</evidence>
<evidence type="ECO:0000256" key="3">
    <source>
        <dbReference type="ARBA" id="ARBA00005119"/>
    </source>
</evidence>
<evidence type="ECO:0000256" key="18">
    <source>
        <dbReference type="RuleBase" id="RU003938"/>
    </source>
</evidence>
<keyword evidence="13 19" id="KW-1133">Transmembrane helix</keyword>
<keyword evidence="15 19" id="KW-0472">Membrane</keyword>
<keyword evidence="14" id="KW-0443">Lipid metabolism</keyword>
<feature type="transmembrane region" description="Helical" evidence="19">
    <location>
        <begin position="126"/>
        <end position="145"/>
    </location>
</feature>
<dbReference type="RefSeq" id="WP_051889309.1">
    <property type="nucleotide sequence ID" value="NZ_BHZF01000003.1"/>
</dbReference>
<proteinExistence type="inferred from homology"/>
<dbReference type="Proteomes" id="UP000253517">
    <property type="component" value="Unassembled WGS sequence"/>
</dbReference>
<dbReference type="AlphaFoldDB" id="A0A369A2D3"/>
<comment type="pathway">
    <text evidence="3 18">Phospholipid metabolism; CDP-diacylglycerol biosynthesis; CDP-diacylglycerol from sn-glycerol 3-phosphate: step 3/3.</text>
</comment>
<dbReference type="PANTHER" id="PTHR46382:SF1">
    <property type="entry name" value="PHOSPHATIDATE CYTIDYLYLTRANSFERASE"/>
    <property type="match status" value="1"/>
</dbReference>
<evidence type="ECO:0000256" key="9">
    <source>
        <dbReference type="ARBA" id="ARBA00022516"/>
    </source>
</evidence>
<gene>
    <name evidence="20" type="ORF">DES35_103236</name>
</gene>
<evidence type="ECO:0000313" key="20">
    <source>
        <dbReference type="EMBL" id="RCX03351.1"/>
    </source>
</evidence>
<reference evidence="20 21" key="1">
    <citation type="submission" date="2018-07" db="EMBL/GenBank/DDBJ databases">
        <title>Genomic Encyclopedia of Type Strains, Phase IV (KMG-IV): sequencing the most valuable type-strain genomes for metagenomic binning, comparative biology and taxonomic classification.</title>
        <authorList>
            <person name="Goeker M."/>
        </authorList>
    </citation>
    <scope>NUCLEOTIDE SEQUENCE [LARGE SCALE GENOMIC DNA]</scope>
    <source>
        <strain evidence="20 21">DSM 21410</strain>
    </source>
</reference>
<dbReference type="Pfam" id="PF01148">
    <property type="entry name" value="CTP_transf_1"/>
    <property type="match status" value="1"/>
</dbReference>
<keyword evidence="21" id="KW-1185">Reference proteome</keyword>
<evidence type="ECO:0000256" key="6">
    <source>
        <dbReference type="ARBA" id="ARBA00012487"/>
    </source>
</evidence>
<evidence type="ECO:0000256" key="7">
    <source>
        <dbReference type="ARBA" id="ARBA00019373"/>
    </source>
</evidence>
<comment type="pathway">
    <text evidence="4">Lipid metabolism.</text>
</comment>
<evidence type="ECO:0000256" key="19">
    <source>
        <dbReference type="SAM" id="Phobius"/>
    </source>
</evidence>
<keyword evidence="10 18" id="KW-0808">Transferase</keyword>
<dbReference type="EMBL" id="QPJS01000003">
    <property type="protein sequence ID" value="RCX03351.1"/>
    <property type="molecule type" value="Genomic_DNA"/>
</dbReference>
<keyword evidence="16" id="KW-0594">Phospholipid biosynthesis</keyword>
<evidence type="ECO:0000256" key="17">
    <source>
        <dbReference type="ARBA" id="ARBA00023264"/>
    </source>
</evidence>
<keyword evidence="11 18" id="KW-0812">Transmembrane</keyword>
<comment type="similarity">
    <text evidence="5 18">Belongs to the CDS family.</text>
</comment>
<dbReference type="UniPathway" id="UPA00557">
    <property type="reaction ID" value="UER00614"/>
</dbReference>
<evidence type="ECO:0000256" key="11">
    <source>
        <dbReference type="ARBA" id="ARBA00022692"/>
    </source>
</evidence>
<protein>
    <recommendedName>
        <fullName evidence="7 18">Phosphatidate cytidylyltransferase</fullName>
        <ecNumber evidence="6 18">2.7.7.41</ecNumber>
    </recommendedName>
</protein>
<dbReference type="InterPro" id="IPR000374">
    <property type="entry name" value="PC_trans"/>
</dbReference>
<feature type="transmembrane region" description="Helical" evidence="19">
    <location>
        <begin position="12"/>
        <end position="34"/>
    </location>
</feature>
<feature type="transmembrane region" description="Helical" evidence="19">
    <location>
        <begin position="195"/>
        <end position="212"/>
    </location>
</feature>
<evidence type="ECO:0000256" key="12">
    <source>
        <dbReference type="ARBA" id="ARBA00022695"/>
    </source>
</evidence>
<organism evidence="20 21">
    <name type="scientific">Schleiferia thermophila</name>
    <dbReference type="NCBI Taxonomy" id="884107"/>
    <lineage>
        <taxon>Bacteria</taxon>
        <taxon>Pseudomonadati</taxon>
        <taxon>Bacteroidota</taxon>
        <taxon>Flavobacteriia</taxon>
        <taxon>Flavobacteriales</taxon>
        <taxon>Schleiferiaceae</taxon>
        <taxon>Schleiferia</taxon>
    </lineage>
</organism>
<dbReference type="PANTHER" id="PTHR46382">
    <property type="entry name" value="PHOSPHATIDATE CYTIDYLYLTRANSFERASE"/>
    <property type="match status" value="1"/>
</dbReference>
<dbReference type="EC" id="2.7.7.41" evidence="6 18"/>
<evidence type="ECO:0000256" key="13">
    <source>
        <dbReference type="ARBA" id="ARBA00022989"/>
    </source>
</evidence>
<keyword evidence="12 18" id="KW-0548">Nucleotidyltransferase</keyword>
<feature type="transmembrane region" description="Helical" evidence="19">
    <location>
        <begin position="224"/>
        <end position="243"/>
    </location>
</feature>
<evidence type="ECO:0000256" key="5">
    <source>
        <dbReference type="ARBA" id="ARBA00010185"/>
    </source>
</evidence>
<evidence type="ECO:0000313" key="21">
    <source>
        <dbReference type="Proteomes" id="UP000253517"/>
    </source>
</evidence>
<feature type="transmembrane region" description="Helical" evidence="19">
    <location>
        <begin position="151"/>
        <end position="174"/>
    </location>
</feature>
<dbReference type="PROSITE" id="PS01315">
    <property type="entry name" value="CDS"/>
    <property type="match status" value="1"/>
</dbReference>
<sequence length="286" mass="32836">MKEFFLRSTYGLLYVLVILIFTYYNLSPILLYGMGILALGELKILLHQSSRQYKLWNWIFFLSILPWISTVLLNTLFYDPMNPGLYVSVLNRLQIDFLVKNFFEWRWVWLSIFVVYVIVKFFRLGWYAILPFAYVMLPVIFALELDLVDESILLSPVLVIFMYMWVFDTFSYMVGKLIGRHPVAPSISPGKTWEGLSGGLLGVLGLSYLMFYKEIFPFENVSSVIMLGIAMGLAAFFGDLFESGLKRKAGVKDSGKLIPGHGGILDRIDSFLFASPAFFFSYLIIV</sequence>
<evidence type="ECO:0000256" key="15">
    <source>
        <dbReference type="ARBA" id="ARBA00023136"/>
    </source>
</evidence>
<feature type="transmembrane region" description="Helical" evidence="19">
    <location>
        <begin position="55"/>
        <end position="77"/>
    </location>
</feature>
<keyword evidence="17" id="KW-1208">Phospholipid metabolism</keyword>
<comment type="caution">
    <text evidence="20">The sequence shown here is derived from an EMBL/GenBank/DDBJ whole genome shotgun (WGS) entry which is preliminary data.</text>
</comment>
<feature type="transmembrane region" description="Helical" evidence="19">
    <location>
        <begin position="97"/>
        <end position="119"/>
    </location>
</feature>
<evidence type="ECO:0000256" key="14">
    <source>
        <dbReference type="ARBA" id="ARBA00023098"/>
    </source>
</evidence>
<name>A0A369A2D3_9FLAO</name>
<dbReference type="GO" id="GO:0016024">
    <property type="term" value="P:CDP-diacylglycerol biosynthetic process"/>
    <property type="evidence" value="ECO:0007669"/>
    <property type="project" value="UniProtKB-UniPathway"/>
</dbReference>